<accession>A0A3Q7EB94</accession>
<organism evidence="2">
    <name type="scientific">Solanum lycopersicum</name>
    <name type="common">Tomato</name>
    <name type="synonym">Lycopersicon esculentum</name>
    <dbReference type="NCBI Taxonomy" id="4081"/>
    <lineage>
        <taxon>Eukaryota</taxon>
        <taxon>Viridiplantae</taxon>
        <taxon>Streptophyta</taxon>
        <taxon>Embryophyta</taxon>
        <taxon>Tracheophyta</taxon>
        <taxon>Spermatophyta</taxon>
        <taxon>Magnoliopsida</taxon>
        <taxon>eudicotyledons</taxon>
        <taxon>Gunneridae</taxon>
        <taxon>Pentapetalae</taxon>
        <taxon>asterids</taxon>
        <taxon>lamiids</taxon>
        <taxon>Solanales</taxon>
        <taxon>Solanaceae</taxon>
        <taxon>Solanoideae</taxon>
        <taxon>Solaneae</taxon>
        <taxon>Solanum</taxon>
        <taxon>Solanum subgen. Lycopersicon</taxon>
    </lineage>
</organism>
<dbReference type="Gramene" id="Solyc01g011070.1.1">
    <property type="protein sequence ID" value="Solyc01g011070.1.1.1"/>
    <property type="gene ID" value="Solyc01g011070.1"/>
</dbReference>
<keyword evidence="3" id="KW-1185">Reference proteome</keyword>
<sequence>MLGSSTAAKLQRDAVARRRLLDELSGGCPIRRPDEGNGGVRREGGIWWPLSGGRSK</sequence>
<reference evidence="2" key="1">
    <citation type="journal article" date="2012" name="Nature">
        <title>The tomato genome sequence provides insights into fleshy fruit evolution.</title>
        <authorList>
            <consortium name="Tomato Genome Consortium"/>
        </authorList>
    </citation>
    <scope>NUCLEOTIDE SEQUENCE [LARGE SCALE GENOMIC DNA]</scope>
    <source>
        <strain evidence="2">cv. Heinz 1706</strain>
    </source>
</reference>
<proteinExistence type="predicted"/>
<evidence type="ECO:0000313" key="3">
    <source>
        <dbReference type="Proteomes" id="UP000004994"/>
    </source>
</evidence>
<dbReference type="AlphaFoldDB" id="A0A3Q7EB94"/>
<feature type="compositionally biased region" description="Basic and acidic residues" evidence="1">
    <location>
        <begin position="31"/>
        <end position="44"/>
    </location>
</feature>
<reference evidence="2" key="2">
    <citation type="submission" date="2019-01" db="UniProtKB">
        <authorList>
            <consortium name="EnsemblPlants"/>
        </authorList>
    </citation>
    <scope>IDENTIFICATION</scope>
    <source>
        <strain evidence="2">cv. Heinz 1706</strain>
    </source>
</reference>
<evidence type="ECO:0000313" key="2">
    <source>
        <dbReference type="EnsemblPlants" id="Solyc01g011070.1.1.1"/>
    </source>
</evidence>
<protein>
    <submittedName>
        <fullName evidence="2">Uncharacterized protein</fullName>
    </submittedName>
</protein>
<evidence type="ECO:0000256" key="1">
    <source>
        <dbReference type="SAM" id="MobiDB-lite"/>
    </source>
</evidence>
<dbReference type="EnsemblPlants" id="Solyc01g011070.1.1">
    <property type="protein sequence ID" value="Solyc01g011070.1.1.1"/>
    <property type="gene ID" value="Solyc01g011070.1"/>
</dbReference>
<feature type="region of interest" description="Disordered" evidence="1">
    <location>
        <begin position="26"/>
        <end position="56"/>
    </location>
</feature>
<dbReference type="InParanoid" id="A0A3Q7EB94"/>
<dbReference type="Proteomes" id="UP000004994">
    <property type="component" value="Chromosome 1"/>
</dbReference>
<dbReference type="PaxDb" id="4081-Solyc01g011070.1.1"/>
<name>A0A3Q7EB94_SOLLC</name>